<evidence type="ECO:0000313" key="2">
    <source>
        <dbReference type="EMBL" id="ALX05348.1"/>
    </source>
</evidence>
<dbReference type="Proteomes" id="UP000067689">
    <property type="component" value="Chromosome"/>
</dbReference>
<protein>
    <recommendedName>
        <fullName evidence="1">Lantibiotic dehydratase N-terminal domain-containing protein</fullName>
    </recommendedName>
</protein>
<accession>A0A0U4BC71</accession>
<proteinExistence type="predicted"/>
<dbReference type="AlphaFoldDB" id="A0A0U4BC71"/>
<dbReference type="STRING" id="2041.AERYTH_11870"/>
<dbReference type="InterPro" id="IPR006827">
    <property type="entry name" value="Lant_deHydtase_N"/>
</dbReference>
<dbReference type="Pfam" id="PF04738">
    <property type="entry name" value="Lant_dehydr_N"/>
    <property type="match status" value="1"/>
</dbReference>
<evidence type="ECO:0000313" key="3">
    <source>
        <dbReference type="Proteomes" id="UP000067689"/>
    </source>
</evidence>
<feature type="domain" description="Lantibiotic dehydratase N-terminal" evidence="1">
    <location>
        <begin position="115"/>
        <end position="769"/>
    </location>
</feature>
<organism evidence="2 3">
    <name type="scientific">Aeromicrobium erythreum</name>
    <dbReference type="NCBI Taxonomy" id="2041"/>
    <lineage>
        <taxon>Bacteria</taxon>
        <taxon>Bacillati</taxon>
        <taxon>Actinomycetota</taxon>
        <taxon>Actinomycetes</taxon>
        <taxon>Propionibacteriales</taxon>
        <taxon>Nocardioidaceae</taxon>
        <taxon>Aeromicrobium</taxon>
    </lineage>
</organism>
<dbReference type="KEGG" id="aer:AERYTH_11870"/>
<gene>
    <name evidence="2" type="ORF">AERYTH_11870</name>
</gene>
<keyword evidence="3" id="KW-1185">Reference proteome</keyword>
<sequence length="827" mass="90843">MTSRHGRAGRPSDPPTETSLRWRLLPHSVVRMAGFAFDRLDVLQDTAVTSAALAVLEARRARQDAARGRRAGERGALSGEQAARLVTEAEREYENAHATSCAATGSRLHREFADDPLLRATVMLSNEDLWARLRPWLDRTPPDDLTRRDRRHVDTLALYLQRCCAKNDTASHHGPFAPGSVHRGATGLRLSGERHRLPLLSRRATYEICETLRDDATLRPHLPVRVSPAVVRPSDLPPGDDSVRTWMVELDHTRRASRLHDVATVTPLHLTGGQHALLVDLLQRARDAREVTVRDVERMARRRGVSGTDLDALYRDRALEVGPHVPYGEPDPLPHLLAAVPPDHAASSLLHECGAAVRAFGVRPAPDDDAALTAVNDAVRSIVRQVRRPARAATFYSDRSFVHEECIGPLEELRTGARAHALLEDALQPVLELFMARAHLAHQAQVAAFAAWFDRTFASSSVSVETYVRALLDDAAGLESIAHEVSSSALRSDERLRAVLDLDPLAARQVLDPGVIHRFLDEASAGTPVRGPAICNPDVMIHAGSAGDLDAGRFRLVVGDLHADEDNLTHGLFGPFLASHAPELPDTVLAAYRQLVGPSERLVDVCLAHRNKTFLRQPLDLVDLELQDPSPRPSTRLRLDELLVVRTPRGLALREQGRPEDLRLVTLPLAWSGVEINPFAVFGFPQRDGAPLLPLGTERHLPRLELGPAVVQRETWAVDPRTVAPGSPTTQFLAVQQLRRDHGMPAHVYAKSADEPKPVFVDLDSPLLVKAFAALCRDTSEDVVVQEMFPSRAGLWVDWGDGPVTSELRCTAVTGRALDPDRGEEAS</sequence>
<dbReference type="EMBL" id="CP011502">
    <property type="protein sequence ID" value="ALX05348.1"/>
    <property type="molecule type" value="Genomic_DNA"/>
</dbReference>
<dbReference type="PATRIC" id="fig|2041.4.peg.2476"/>
<evidence type="ECO:0000259" key="1">
    <source>
        <dbReference type="Pfam" id="PF04738"/>
    </source>
</evidence>
<reference evidence="2 3" key="1">
    <citation type="journal article" date="1991" name="Int. J. Syst. Bacteriol.">
        <title>Description of the erythromycin-producing bacterium Arthrobacter sp. strain NRRL B-3381 as Aeromicrobium erythreum gen. nov., sp. nov.</title>
        <authorList>
            <person name="Miller E.S."/>
            <person name="Woese C.R."/>
            <person name="Brenner S."/>
        </authorList>
    </citation>
    <scope>NUCLEOTIDE SEQUENCE [LARGE SCALE GENOMIC DNA]</scope>
    <source>
        <strain evidence="2 3">AR18</strain>
    </source>
</reference>
<name>A0A0U4BC71_9ACTN</name>